<proteinExistence type="predicted"/>
<evidence type="ECO:0000313" key="4">
    <source>
        <dbReference type="EMBL" id="MDN5269519.1"/>
    </source>
</evidence>
<dbReference type="EMBL" id="JAUJGC010000022">
    <property type="protein sequence ID" value="MDN5269519.1"/>
    <property type="molecule type" value="Genomic_DNA"/>
</dbReference>
<name>A0AAW7QHV4_STRVE</name>
<dbReference type="Gene3D" id="3.30.2400.10">
    <property type="entry name" value="Major capsid protein gp5"/>
    <property type="match status" value="1"/>
</dbReference>
<feature type="coiled-coil region" evidence="2">
    <location>
        <begin position="40"/>
        <end position="67"/>
    </location>
</feature>
<comment type="subcellular location">
    <subcellularLocation>
        <location evidence="1">Virion</location>
    </subcellularLocation>
</comment>
<reference evidence="4" key="1">
    <citation type="submission" date="2023-07" db="EMBL/GenBank/DDBJ databases">
        <title>SVep1, a Temperate Phage of Human Oral Commensal Streptococcus vestibularis.</title>
        <authorList>
            <person name="Wu M."/>
            <person name="Zhu Y."/>
            <person name="Li Y."/>
        </authorList>
    </citation>
    <scope>NUCLEOTIDE SEQUENCE</scope>
    <source>
        <strain evidence="4">SVE8</strain>
    </source>
</reference>
<sequence length="400" mass="43927">MTKSVNELNALWIEAGHKVEDLNEQINTALADDKFSAEAFADLKAQRDDAKARRDALKEQMAEAQAQAIIEDPTPAAPLTDKEEATKAQFVTDFKNLVRGNYAQIKNMVSSDESDGAGHAGLTIPKDIQTTIHTLVRQYDSLQGYVNVESVSTTSGSRVYEKWSDITALAEIDEEGAKIGDNDDPQLTTIKYLIKRYAGISTITNSLLKDTAENIIAWLSNWIAKKVVVTRNTKIIAAIDTLPTKPTLAKWDDIIDLEAKVDPAIKPTSMFLTNTSGFTALKKVKDAMGNYLMERDVKSPTGYVIDGFPVKEVGDRWLPNKANAHPLYFGDLKQAVTLFDRENMSLLATNIGAGAFETDTTKIRVIDRFDVRTVDSEAFVPATFTAIADQKANLTTGTGV</sequence>
<feature type="domain" description="Phage capsid-like C-terminal" evidence="3">
    <location>
        <begin position="121"/>
        <end position="384"/>
    </location>
</feature>
<dbReference type="RefSeq" id="WP_301382224.1">
    <property type="nucleotide sequence ID" value="NZ_JAUJGC010000022.1"/>
</dbReference>
<dbReference type="Proteomes" id="UP001172310">
    <property type="component" value="Unassembled WGS sequence"/>
</dbReference>
<evidence type="ECO:0000256" key="1">
    <source>
        <dbReference type="ARBA" id="ARBA00004328"/>
    </source>
</evidence>
<dbReference type="SUPFAM" id="SSF56563">
    <property type="entry name" value="Major capsid protein gp5"/>
    <property type="match status" value="1"/>
</dbReference>
<comment type="caution">
    <text evidence="4">The sequence shown here is derived from an EMBL/GenBank/DDBJ whole genome shotgun (WGS) entry which is preliminary data.</text>
</comment>
<evidence type="ECO:0000313" key="5">
    <source>
        <dbReference type="Proteomes" id="UP001172310"/>
    </source>
</evidence>
<dbReference type="InterPro" id="IPR054612">
    <property type="entry name" value="Phage_capsid-like_C"/>
</dbReference>
<evidence type="ECO:0000256" key="2">
    <source>
        <dbReference type="SAM" id="Coils"/>
    </source>
</evidence>
<gene>
    <name evidence="4" type="ORF">QY913_05125</name>
</gene>
<dbReference type="Pfam" id="PF05065">
    <property type="entry name" value="Phage_capsid"/>
    <property type="match status" value="1"/>
</dbReference>
<protein>
    <submittedName>
        <fullName evidence="4">Phage major capsid protein</fullName>
    </submittedName>
</protein>
<keyword evidence="2" id="KW-0175">Coiled coil</keyword>
<dbReference type="InterPro" id="IPR024455">
    <property type="entry name" value="Phage_capsid"/>
</dbReference>
<dbReference type="Gene3D" id="3.30.2320.10">
    <property type="entry name" value="hypothetical protein PF0899 domain"/>
    <property type="match status" value="1"/>
</dbReference>
<accession>A0AAW7QHV4</accession>
<dbReference type="AlphaFoldDB" id="A0AAW7QHV4"/>
<evidence type="ECO:0000259" key="3">
    <source>
        <dbReference type="Pfam" id="PF05065"/>
    </source>
</evidence>
<organism evidence="4 5">
    <name type="scientific">Streptococcus vestibularis</name>
    <dbReference type="NCBI Taxonomy" id="1343"/>
    <lineage>
        <taxon>Bacteria</taxon>
        <taxon>Bacillati</taxon>
        <taxon>Bacillota</taxon>
        <taxon>Bacilli</taxon>
        <taxon>Lactobacillales</taxon>
        <taxon>Streptococcaceae</taxon>
        <taxon>Streptococcus</taxon>
    </lineage>
</organism>
<dbReference type="NCBIfam" id="TIGR01554">
    <property type="entry name" value="major_cap_HK97"/>
    <property type="match status" value="1"/>
</dbReference>